<feature type="repeat" description="NHL" evidence="8">
    <location>
        <begin position="337"/>
        <end position="359"/>
    </location>
</feature>
<dbReference type="PANTHER" id="PTHR24104">
    <property type="entry name" value="E3 UBIQUITIN-PROTEIN LIGASE NHLRC1-RELATED"/>
    <property type="match status" value="1"/>
</dbReference>
<dbReference type="SMART" id="SM00184">
    <property type="entry name" value="RING"/>
    <property type="match status" value="1"/>
</dbReference>
<feature type="repeat" description="NHL" evidence="8">
    <location>
        <begin position="363"/>
        <end position="406"/>
    </location>
</feature>
<proteinExistence type="predicted"/>
<feature type="repeat" description="NHL" evidence="8">
    <location>
        <begin position="177"/>
        <end position="217"/>
    </location>
</feature>
<evidence type="ECO:0000256" key="8">
    <source>
        <dbReference type="PROSITE-ProRule" id="PRU00504"/>
    </source>
</evidence>
<dbReference type="Gene3D" id="2.120.10.30">
    <property type="entry name" value="TolB, C-terminal domain"/>
    <property type="match status" value="2"/>
</dbReference>
<protein>
    <recommendedName>
        <fullName evidence="2">RING-type E3 ubiquitin transferase</fullName>
        <ecNumber evidence="2">2.3.2.27</ecNumber>
    </recommendedName>
</protein>
<dbReference type="InterPro" id="IPR017907">
    <property type="entry name" value="Znf_RING_CS"/>
</dbReference>
<evidence type="ECO:0000256" key="3">
    <source>
        <dbReference type="ARBA" id="ARBA00022723"/>
    </source>
</evidence>
<evidence type="ECO:0000256" key="6">
    <source>
        <dbReference type="ARBA" id="ARBA00022833"/>
    </source>
</evidence>
<reference evidence="10" key="1">
    <citation type="journal article" date="2008" name="Nature">
        <title>The amphioxus genome and the evolution of the chordate karyotype.</title>
        <authorList>
            <consortium name="US DOE Joint Genome Institute (JGI-PGF)"/>
            <person name="Putnam N.H."/>
            <person name="Butts T."/>
            <person name="Ferrier D.E.K."/>
            <person name="Furlong R.F."/>
            <person name="Hellsten U."/>
            <person name="Kawashima T."/>
            <person name="Robinson-Rechavi M."/>
            <person name="Shoguchi E."/>
            <person name="Terry A."/>
            <person name="Yu J.-K."/>
            <person name="Benito-Gutierrez E.L."/>
            <person name="Dubchak I."/>
            <person name="Garcia-Fernandez J."/>
            <person name="Gibson-Brown J.J."/>
            <person name="Grigoriev I.V."/>
            <person name="Horton A.C."/>
            <person name="de Jong P.J."/>
            <person name="Jurka J."/>
            <person name="Kapitonov V.V."/>
            <person name="Kohara Y."/>
            <person name="Kuroki Y."/>
            <person name="Lindquist E."/>
            <person name="Lucas S."/>
            <person name="Osoegawa K."/>
            <person name="Pennacchio L.A."/>
            <person name="Salamov A.A."/>
            <person name="Satou Y."/>
            <person name="Sauka-Spengler T."/>
            <person name="Schmutz J."/>
            <person name="Shin-I T."/>
            <person name="Toyoda A."/>
            <person name="Bronner-Fraser M."/>
            <person name="Fujiyama A."/>
            <person name="Holland L.Z."/>
            <person name="Holland P.W.H."/>
            <person name="Satoh N."/>
            <person name="Rokhsar D.S."/>
        </authorList>
    </citation>
    <scope>NUCLEOTIDE SEQUENCE [LARGE SCALE GENOMIC DNA]</scope>
    <source>
        <strain evidence="10">S238N-H82</strain>
        <tissue evidence="10">Testes</tissue>
    </source>
</reference>
<dbReference type="PROSITE" id="PS50089">
    <property type="entry name" value="ZF_RING_2"/>
    <property type="match status" value="1"/>
</dbReference>
<name>C3ZUU7_BRAFL</name>
<dbReference type="eggNOG" id="KOG2177">
    <property type="taxonomic scope" value="Eukaryota"/>
</dbReference>
<evidence type="ECO:0000256" key="1">
    <source>
        <dbReference type="ARBA" id="ARBA00000900"/>
    </source>
</evidence>
<dbReference type="InParanoid" id="C3ZUU7"/>
<sequence length="445" mass="49960">MATAAPLSLEEQFKEDLSCSICLDLFDRPKVLPCQHTFCHDCLIDHAARRGIFKCPNCRLRVQLPRNGVAGLPDNYLVTSLCERFEQSPQFEGRKERSLSGDTPNFQHVPECNIPVRFEESRCDRNPITPLAQAQQPEQESITTLQGQYTERGNIVASETGPVKQNQNVLPLQKVTFGGKGQEEGLFNHPVGATVSDDGEIFVADYGNQRIQVFTLQGEYLSQFPTVVSGEETMYPHDVAMDREGNLWVVGCTDSAGFGIKYTRQGTVLTKFNLQYTEWRRRSAVAVDTRRNHVLVTQTLGNKDNLHGQVLVFKSDGTHLRTVGWEQGMKVPCYIHVDGQGDIIVSDWGNNSIYVFNRDGQFLFNFGERGNEAGQLFLPRGVCTDEDGNIFVADSGNRLVKMFDRDGRFLTLVAKTKEPWAVAMAMTGHLVVTDWGKNTVYVFYN</sequence>
<comment type="catalytic activity">
    <reaction evidence="1">
        <text>S-ubiquitinyl-[E2 ubiquitin-conjugating enzyme]-L-cysteine + [acceptor protein]-L-lysine = [E2 ubiquitin-conjugating enzyme]-L-cysteine + N(6)-ubiquitinyl-[acceptor protein]-L-lysine.</text>
        <dbReference type="EC" id="2.3.2.27"/>
    </reaction>
</comment>
<dbReference type="InterPro" id="IPR001841">
    <property type="entry name" value="Znf_RING"/>
</dbReference>
<dbReference type="PANTHER" id="PTHR24104:SF50">
    <property type="entry name" value="SMP-30_GLUCONOLACTONASE_LRE-LIKE REGION DOMAIN-CONTAINING PROTEIN"/>
    <property type="match status" value="1"/>
</dbReference>
<dbReference type="EMBL" id="GG666685">
    <property type="protein sequence ID" value="EEN43692.1"/>
    <property type="molecule type" value="Genomic_DNA"/>
</dbReference>
<dbReference type="AlphaFoldDB" id="C3ZUU7"/>
<keyword evidence="4" id="KW-0677">Repeat</keyword>
<gene>
    <name evidence="10" type="ORF">BRAFLDRAFT_92727</name>
</gene>
<evidence type="ECO:0000313" key="10">
    <source>
        <dbReference type="EMBL" id="EEN43692.1"/>
    </source>
</evidence>
<accession>C3ZUU7</accession>
<dbReference type="InterPro" id="IPR001258">
    <property type="entry name" value="NHL_repeat"/>
</dbReference>
<dbReference type="Pfam" id="PF17170">
    <property type="entry name" value="DUF5128"/>
    <property type="match status" value="1"/>
</dbReference>
<dbReference type="Gene3D" id="3.30.40.10">
    <property type="entry name" value="Zinc/RING finger domain, C3HC4 (zinc finger)"/>
    <property type="match status" value="1"/>
</dbReference>
<dbReference type="PROSITE" id="PS00518">
    <property type="entry name" value="ZF_RING_1"/>
    <property type="match status" value="1"/>
</dbReference>
<keyword evidence="6" id="KW-0862">Zinc</keyword>
<evidence type="ECO:0000256" key="7">
    <source>
        <dbReference type="PROSITE-ProRule" id="PRU00175"/>
    </source>
</evidence>
<evidence type="ECO:0000256" key="2">
    <source>
        <dbReference type="ARBA" id="ARBA00012483"/>
    </source>
</evidence>
<evidence type="ECO:0000256" key="5">
    <source>
        <dbReference type="ARBA" id="ARBA00022771"/>
    </source>
</evidence>
<dbReference type="Pfam" id="PF01436">
    <property type="entry name" value="NHL"/>
    <property type="match status" value="1"/>
</dbReference>
<dbReference type="EC" id="2.3.2.27" evidence="2"/>
<dbReference type="GO" id="GO:0008270">
    <property type="term" value="F:zinc ion binding"/>
    <property type="evidence" value="ECO:0007669"/>
    <property type="project" value="UniProtKB-KW"/>
</dbReference>
<dbReference type="SUPFAM" id="SSF101898">
    <property type="entry name" value="NHL repeat"/>
    <property type="match status" value="1"/>
</dbReference>
<dbReference type="InterPro" id="IPR013083">
    <property type="entry name" value="Znf_RING/FYVE/PHD"/>
</dbReference>
<dbReference type="InterPro" id="IPR027370">
    <property type="entry name" value="Znf-RING_euk"/>
</dbReference>
<dbReference type="GO" id="GO:0061630">
    <property type="term" value="F:ubiquitin protein ligase activity"/>
    <property type="evidence" value="ECO:0007669"/>
    <property type="project" value="UniProtKB-EC"/>
</dbReference>
<dbReference type="Pfam" id="PF13445">
    <property type="entry name" value="zf-RING_UBOX"/>
    <property type="match status" value="1"/>
</dbReference>
<keyword evidence="3" id="KW-0479">Metal-binding</keyword>
<dbReference type="SUPFAM" id="SSF57850">
    <property type="entry name" value="RING/U-box"/>
    <property type="match status" value="1"/>
</dbReference>
<organism>
    <name type="scientific">Branchiostoma floridae</name>
    <name type="common">Florida lancelet</name>
    <name type="synonym">Amphioxus</name>
    <dbReference type="NCBI Taxonomy" id="7739"/>
    <lineage>
        <taxon>Eukaryota</taxon>
        <taxon>Metazoa</taxon>
        <taxon>Chordata</taxon>
        <taxon>Cephalochordata</taxon>
        <taxon>Leptocardii</taxon>
        <taxon>Amphioxiformes</taxon>
        <taxon>Branchiostomatidae</taxon>
        <taxon>Branchiostoma</taxon>
    </lineage>
</organism>
<dbReference type="InterPro" id="IPR050952">
    <property type="entry name" value="TRIM-NHL_E3_ligases"/>
</dbReference>
<dbReference type="CDD" id="cd05819">
    <property type="entry name" value="NHL"/>
    <property type="match status" value="1"/>
</dbReference>
<evidence type="ECO:0000259" key="9">
    <source>
        <dbReference type="PROSITE" id="PS50089"/>
    </source>
</evidence>
<keyword evidence="5 7" id="KW-0863">Zinc-finger</keyword>
<evidence type="ECO:0000256" key="4">
    <source>
        <dbReference type="ARBA" id="ARBA00022737"/>
    </source>
</evidence>
<dbReference type="PROSITE" id="PS51125">
    <property type="entry name" value="NHL"/>
    <property type="match status" value="3"/>
</dbReference>
<feature type="domain" description="RING-type" evidence="9">
    <location>
        <begin position="19"/>
        <end position="59"/>
    </location>
</feature>
<dbReference type="InterPro" id="IPR011042">
    <property type="entry name" value="6-blade_b-propeller_TolB-like"/>
</dbReference>